<feature type="non-terminal residue" evidence="1">
    <location>
        <position position="322"/>
    </location>
</feature>
<dbReference type="HOGENOM" id="CLU_066041_0_0_1"/>
<organism evidence="1 2">
    <name type="scientific">Paxillus rubicundulus Ve08.2h10</name>
    <dbReference type="NCBI Taxonomy" id="930991"/>
    <lineage>
        <taxon>Eukaryota</taxon>
        <taxon>Fungi</taxon>
        <taxon>Dikarya</taxon>
        <taxon>Basidiomycota</taxon>
        <taxon>Agaricomycotina</taxon>
        <taxon>Agaricomycetes</taxon>
        <taxon>Agaricomycetidae</taxon>
        <taxon>Boletales</taxon>
        <taxon>Paxilineae</taxon>
        <taxon>Paxillaceae</taxon>
        <taxon>Paxillus</taxon>
    </lineage>
</organism>
<dbReference type="AlphaFoldDB" id="A0A0D0C8F3"/>
<evidence type="ECO:0000313" key="2">
    <source>
        <dbReference type="Proteomes" id="UP000054538"/>
    </source>
</evidence>
<keyword evidence="2" id="KW-1185">Reference proteome</keyword>
<feature type="non-terminal residue" evidence="1">
    <location>
        <position position="1"/>
    </location>
</feature>
<dbReference type="OrthoDB" id="2641988at2759"/>
<dbReference type="STRING" id="930991.A0A0D0C8F3"/>
<dbReference type="Proteomes" id="UP000054538">
    <property type="component" value="Unassembled WGS sequence"/>
</dbReference>
<accession>A0A0D0C8F3</accession>
<protein>
    <submittedName>
        <fullName evidence="1">Uncharacterized protein</fullName>
    </submittedName>
</protein>
<reference evidence="2" key="2">
    <citation type="submission" date="2015-01" db="EMBL/GenBank/DDBJ databases">
        <title>Evolutionary Origins and Diversification of the Mycorrhizal Mutualists.</title>
        <authorList>
            <consortium name="DOE Joint Genome Institute"/>
            <consortium name="Mycorrhizal Genomics Consortium"/>
            <person name="Kohler A."/>
            <person name="Kuo A."/>
            <person name="Nagy L.G."/>
            <person name="Floudas D."/>
            <person name="Copeland A."/>
            <person name="Barry K.W."/>
            <person name="Cichocki N."/>
            <person name="Veneault-Fourrey C."/>
            <person name="LaButti K."/>
            <person name="Lindquist E.A."/>
            <person name="Lipzen A."/>
            <person name="Lundell T."/>
            <person name="Morin E."/>
            <person name="Murat C."/>
            <person name="Riley R."/>
            <person name="Ohm R."/>
            <person name="Sun H."/>
            <person name="Tunlid A."/>
            <person name="Henrissat B."/>
            <person name="Grigoriev I.V."/>
            <person name="Hibbett D.S."/>
            <person name="Martin F."/>
        </authorList>
    </citation>
    <scope>NUCLEOTIDE SEQUENCE [LARGE SCALE GENOMIC DNA]</scope>
    <source>
        <strain evidence="2">Ve08.2h10</strain>
    </source>
</reference>
<gene>
    <name evidence="1" type="ORF">PAXRUDRAFT_76555</name>
</gene>
<dbReference type="InParanoid" id="A0A0D0C8F3"/>
<evidence type="ECO:0000313" key="1">
    <source>
        <dbReference type="EMBL" id="KIK71903.1"/>
    </source>
</evidence>
<proteinExistence type="predicted"/>
<name>A0A0D0C8F3_9AGAM</name>
<reference evidence="1 2" key="1">
    <citation type="submission" date="2014-04" db="EMBL/GenBank/DDBJ databases">
        <authorList>
            <consortium name="DOE Joint Genome Institute"/>
            <person name="Kuo A."/>
            <person name="Kohler A."/>
            <person name="Jargeat P."/>
            <person name="Nagy L.G."/>
            <person name="Floudas D."/>
            <person name="Copeland A."/>
            <person name="Barry K.W."/>
            <person name="Cichocki N."/>
            <person name="Veneault-Fourrey C."/>
            <person name="LaButti K."/>
            <person name="Lindquist E.A."/>
            <person name="Lipzen A."/>
            <person name="Lundell T."/>
            <person name="Morin E."/>
            <person name="Murat C."/>
            <person name="Sun H."/>
            <person name="Tunlid A."/>
            <person name="Henrissat B."/>
            <person name="Grigoriev I.V."/>
            <person name="Hibbett D.S."/>
            <person name="Martin F."/>
            <person name="Nordberg H.P."/>
            <person name="Cantor M.N."/>
            <person name="Hua S.X."/>
        </authorList>
    </citation>
    <scope>NUCLEOTIDE SEQUENCE [LARGE SCALE GENOMIC DNA]</scope>
    <source>
        <strain evidence="1 2">Ve08.2h10</strain>
    </source>
</reference>
<dbReference type="EMBL" id="KN831490">
    <property type="protein sequence ID" value="KIK71903.1"/>
    <property type="molecule type" value="Genomic_DNA"/>
</dbReference>
<sequence>FATHLLFSSPRLRFSHAQKSAILDWAKALGAHDVPSLYAVKKTQERLQKLLGSPTEKVSTRLGNTFYLNAIKKAIAMDFANPLTRFPMQDYPEDGQGRMSQVHHGNKMLEGLPDNLAPPCVRVDGSIFFVNELLQQSTKQYFIPKKFFQARLQPSSSAEAQILALGHKVCQTAEGFSVDPEMVITPVSTFFHTFEDIQHQHSDPDIKFTASSAAHAKLMPNPLRIKSGGRMVLTVPLIIFMDDVSGNISKQWNKHHVVYMSNALMPREMVEKEFCVRFVSSSPHATPLELMQGVKDSIQKATDDPVIAFDVKYQEEVMLIPY</sequence>